<name>A0ABV3WZC3_9HYPH</name>
<reference evidence="9 10" key="1">
    <citation type="submission" date="2024-01" db="EMBL/GenBank/DDBJ databases">
        <title>New evidence supports the origin of RcGTA from prophage.</title>
        <authorList>
            <person name="Xu Y."/>
            <person name="Liu B."/>
            <person name="Chen F."/>
        </authorList>
    </citation>
    <scope>NUCLEOTIDE SEQUENCE [LARGE SCALE GENOMIC DNA]</scope>
    <source>
        <strain evidence="9 10">CBW1107-2</strain>
    </source>
</reference>
<keyword evidence="7" id="KW-0813">Transport</keyword>
<dbReference type="RefSeq" id="WP_368804788.1">
    <property type="nucleotide sequence ID" value="NZ_JAZHFV010000008.1"/>
</dbReference>
<dbReference type="EMBL" id="JAZHFV010000008">
    <property type="protein sequence ID" value="MEX4010032.1"/>
    <property type="molecule type" value="Genomic_DNA"/>
</dbReference>
<dbReference type="PANTHER" id="PTHR30614">
    <property type="entry name" value="MEMBRANE COMPONENT OF AMINO ACID ABC TRANSPORTER"/>
    <property type="match status" value="1"/>
</dbReference>
<dbReference type="PANTHER" id="PTHR30614:SF37">
    <property type="entry name" value="AMINO-ACID ABC TRANSPORTER PERMEASE PROTEIN YHDX-RELATED"/>
    <property type="match status" value="1"/>
</dbReference>
<evidence type="ECO:0000256" key="7">
    <source>
        <dbReference type="RuleBase" id="RU363032"/>
    </source>
</evidence>
<sequence>MGKRFNNRERRVQRRRRALIYQVLVVLCAAFAFGYFSLNVVRNLEATGLTGGFSFLWQEAGFSMSFSLIPMTAEATYGRIYIAGILNTLFVASMALVLATLLGVAVGLARSAPARPIRVMAKVYVEAVRNVPLLLILIFTQTVALRSLPVVRDALNLGGGFFLSNRGIYLPAPLAGPNTTFAAGLFVLGLVSAVAAYLTRPRVPVSRARERAPMLVAAMLAAGSMLAAAVLLEWERPKLGGFDFNGGIKLMPELVALLVALVVYNAAFIAEIVRAGIISVDKGQVEAARALGFRHGFIQRRIVLPQAMRLMIPPITNQYVHLVKASSLATVVGFPDLVNVFLGTSLNQTGRAVEIVILTALVYLTINVALGSASAAYNSRKGLKQR</sequence>
<keyword evidence="6 7" id="KW-0472">Membrane</keyword>
<dbReference type="Proteomes" id="UP001559025">
    <property type="component" value="Unassembled WGS sequence"/>
</dbReference>
<feature type="transmembrane region" description="Helical" evidence="7">
    <location>
        <begin position="181"/>
        <end position="200"/>
    </location>
</feature>
<feature type="transmembrane region" description="Helical" evidence="7">
    <location>
        <begin position="355"/>
        <end position="377"/>
    </location>
</feature>
<dbReference type="Gene3D" id="1.10.3720.10">
    <property type="entry name" value="MetI-like"/>
    <property type="match status" value="1"/>
</dbReference>
<protein>
    <submittedName>
        <fullName evidence="9">ABC transporter permease subunit</fullName>
    </submittedName>
</protein>
<evidence type="ECO:0000313" key="9">
    <source>
        <dbReference type="EMBL" id="MEX4010032.1"/>
    </source>
</evidence>
<keyword evidence="3 7" id="KW-0812">Transmembrane</keyword>
<evidence type="ECO:0000313" key="10">
    <source>
        <dbReference type="Proteomes" id="UP001559025"/>
    </source>
</evidence>
<keyword evidence="4" id="KW-0029">Amino-acid transport</keyword>
<dbReference type="CDD" id="cd06261">
    <property type="entry name" value="TM_PBP2"/>
    <property type="match status" value="1"/>
</dbReference>
<dbReference type="Pfam" id="PF00528">
    <property type="entry name" value="BPD_transp_1"/>
    <property type="match status" value="1"/>
</dbReference>
<proteinExistence type="inferred from homology"/>
<feature type="domain" description="ABC transmembrane type-1" evidence="8">
    <location>
        <begin position="85"/>
        <end position="374"/>
    </location>
</feature>
<evidence type="ECO:0000259" key="8">
    <source>
        <dbReference type="PROSITE" id="PS50928"/>
    </source>
</evidence>
<comment type="subcellular location">
    <subcellularLocation>
        <location evidence="1 7">Cell membrane</location>
        <topology evidence="1 7">Multi-pass membrane protein</topology>
    </subcellularLocation>
</comment>
<evidence type="ECO:0000256" key="2">
    <source>
        <dbReference type="ARBA" id="ARBA00010072"/>
    </source>
</evidence>
<comment type="similarity">
    <text evidence="2">Belongs to the binding-protein-dependent transport system permease family. HisMQ subfamily.</text>
</comment>
<dbReference type="InterPro" id="IPR035906">
    <property type="entry name" value="MetI-like_sf"/>
</dbReference>
<feature type="transmembrane region" description="Helical" evidence="7">
    <location>
        <begin position="130"/>
        <end position="148"/>
    </location>
</feature>
<dbReference type="SUPFAM" id="SSF161098">
    <property type="entry name" value="MetI-like"/>
    <property type="match status" value="1"/>
</dbReference>
<dbReference type="PROSITE" id="PS50928">
    <property type="entry name" value="ABC_TM1"/>
    <property type="match status" value="1"/>
</dbReference>
<comment type="caution">
    <text evidence="9">The sequence shown here is derived from an EMBL/GenBank/DDBJ whole genome shotgun (WGS) entry which is preliminary data.</text>
</comment>
<feature type="transmembrane region" description="Helical" evidence="7">
    <location>
        <begin position="20"/>
        <end position="38"/>
    </location>
</feature>
<dbReference type="InterPro" id="IPR000515">
    <property type="entry name" value="MetI-like"/>
</dbReference>
<keyword evidence="10" id="KW-1185">Reference proteome</keyword>
<evidence type="ECO:0000256" key="1">
    <source>
        <dbReference type="ARBA" id="ARBA00004651"/>
    </source>
</evidence>
<gene>
    <name evidence="9" type="ORF">V1479_22190</name>
</gene>
<keyword evidence="5 7" id="KW-1133">Transmembrane helix</keyword>
<feature type="transmembrane region" description="Helical" evidence="7">
    <location>
        <begin position="254"/>
        <end position="273"/>
    </location>
</feature>
<organism evidence="9 10">
    <name type="scientific">Neoaquamicrobium sediminum</name>
    <dbReference type="NCBI Taxonomy" id="1849104"/>
    <lineage>
        <taxon>Bacteria</taxon>
        <taxon>Pseudomonadati</taxon>
        <taxon>Pseudomonadota</taxon>
        <taxon>Alphaproteobacteria</taxon>
        <taxon>Hyphomicrobiales</taxon>
        <taxon>Phyllobacteriaceae</taxon>
        <taxon>Neoaquamicrobium</taxon>
    </lineage>
</organism>
<evidence type="ECO:0000256" key="5">
    <source>
        <dbReference type="ARBA" id="ARBA00022989"/>
    </source>
</evidence>
<evidence type="ECO:0000256" key="6">
    <source>
        <dbReference type="ARBA" id="ARBA00023136"/>
    </source>
</evidence>
<feature type="transmembrane region" description="Helical" evidence="7">
    <location>
        <begin position="212"/>
        <end position="234"/>
    </location>
</feature>
<evidence type="ECO:0000256" key="4">
    <source>
        <dbReference type="ARBA" id="ARBA00022970"/>
    </source>
</evidence>
<feature type="transmembrane region" description="Helical" evidence="7">
    <location>
        <begin position="80"/>
        <end position="109"/>
    </location>
</feature>
<evidence type="ECO:0000256" key="3">
    <source>
        <dbReference type="ARBA" id="ARBA00022692"/>
    </source>
</evidence>
<accession>A0ABV3WZC3</accession>
<dbReference type="InterPro" id="IPR043429">
    <property type="entry name" value="ArtM/GltK/GlnP/TcyL/YhdX-like"/>
</dbReference>